<feature type="compositionally biased region" description="Polar residues" evidence="1">
    <location>
        <begin position="315"/>
        <end position="324"/>
    </location>
</feature>
<evidence type="ECO:0000256" key="3">
    <source>
        <dbReference type="SAM" id="SignalP"/>
    </source>
</evidence>
<dbReference type="EMBL" id="LT853704">
    <property type="protein sequence ID" value="SMQ56008.1"/>
    <property type="molecule type" value="Genomic_DNA"/>
</dbReference>
<evidence type="ECO:0000256" key="1">
    <source>
        <dbReference type="SAM" id="MobiDB-lite"/>
    </source>
</evidence>
<sequence>MRANPIFWLVLVMAAVLVHAVDVVAAAGTDHCLVCFQTIVDATGCHQPSGQEDQIEACFCKIASMCSAVCHNRLRFDPNLVCNTTDESPDTVDNNTTLLARGDASKTRFVPSLTRFCKEPGLVDCLLPLPPDTNITVEQFFADRENVFSDKVKRGHRGSGGAGYTGWCGATGTACANAEDGEVEDEESELSSESTSPFTDADMKRSDVNVDFAAGRGRGGGGEHRSPFGWCGSPGMTSCHDEEEGEHDTLGAVAENIEPDTISAITGKRDEINIDAAAGRGRGGGEEHRSPFGWCGSPGMICYNEEDHDEHANASAVQPNSSSDDNIKRDDDSSLNPILNNPDLCGNAGQACAHNSDHQGHLLSTMTQEPQVTVLPTPVPGMSDKTSIFTTIIYHTVIEYKTMNNDEMQPMKRPVSIWTTATTATVTEVEGSHLLVGASATGLVTIDRNAGVQRGGASSAGVPGFVILAVVGAVVGVVIRGD</sequence>
<dbReference type="AlphaFoldDB" id="A0A1X7S8K8"/>
<keyword evidence="2" id="KW-0472">Membrane</keyword>
<keyword evidence="3" id="KW-0732">Signal</keyword>
<feature type="signal peptide" evidence="3">
    <location>
        <begin position="1"/>
        <end position="20"/>
    </location>
</feature>
<evidence type="ECO:0000313" key="4">
    <source>
        <dbReference type="EMBL" id="SMQ56008.1"/>
    </source>
</evidence>
<name>A0A1X7S8K8_ZYMT9</name>
<evidence type="ECO:0000313" key="5">
    <source>
        <dbReference type="Proteomes" id="UP000215127"/>
    </source>
</evidence>
<proteinExistence type="predicted"/>
<accession>A0A1X7S8K8</accession>
<feature type="region of interest" description="Disordered" evidence="1">
    <location>
        <begin position="178"/>
        <end position="202"/>
    </location>
</feature>
<feature type="region of interest" description="Disordered" evidence="1">
    <location>
        <begin position="310"/>
        <end position="341"/>
    </location>
</feature>
<keyword evidence="2" id="KW-1133">Transmembrane helix</keyword>
<dbReference type="Proteomes" id="UP000215127">
    <property type="component" value="Chromosome 13"/>
</dbReference>
<protein>
    <recommendedName>
        <fullName evidence="6">Extracellular membrane protein CFEM domain-containing protein</fullName>
    </recommendedName>
</protein>
<keyword evidence="2" id="KW-0812">Transmembrane</keyword>
<gene>
    <name evidence="4" type="ORF">ZT3D7_G11163</name>
</gene>
<evidence type="ECO:0000256" key="2">
    <source>
        <dbReference type="SAM" id="Phobius"/>
    </source>
</evidence>
<reference evidence="4 5" key="1">
    <citation type="submission" date="2016-06" db="EMBL/GenBank/DDBJ databases">
        <authorList>
            <person name="Kjaerup R.B."/>
            <person name="Dalgaard T.S."/>
            <person name="Juul-Madsen H.R."/>
        </authorList>
    </citation>
    <scope>NUCLEOTIDE SEQUENCE [LARGE SCALE GENOMIC DNA]</scope>
</reference>
<keyword evidence="5" id="KW-1185">Reference proteome</keyword>
<evidence type="ECO:0008006" key="6">
    <source>
        <dbReference type="Google" id="ProtNLM"/>
    </source>
</evidence>
<feature type="compositionally biased region" description="Acidic residues" evidence="1">
    <location>
        <begin position="179"/>
        <end position="190"/>
    </location>
</feature>
<feature type="chain" id="PRO_5012101049" description="Extracellular membrane protein CFEM domain-containing protein" evidence="3">
    <location>
        <begin position="21"/>
        <end position="482"/>
    </location>
</feature>
<organism evidence="4 5">
    <name type="scientific">Zymoseptoria tritici (strain ST99CH_3D7)</name>
    <dbReference type="NCBI Taxonomy" id="1276538"/>
    <lineage>
        <taxon>Eukaryota</taxon>
        <taxon>Fungi</taxon>
        <taxon>Dikarya</taxon>
        <taxon>Ascomycota</taxon>
        <taxon>Pezizomycotina</taxon>
        <taxon>Dothideomycetes</taxon>
        <taxon>Dothideomycetidae</taxon>
        <taxon>Mycosphaerellales</taxon>
        <taxon>Mycosphaerellaceae</taxon>
        <taxon>Zymoseptoria</taxon>
    </lineage>
</organism>
<feature type="transmembrane region" description="Helical" evidence="2">
    <location>
        <begin position="460"/>
        <end position="479"/>
    </location>
</feature>